<dbReference type="OrthoDB" id="5598376at2759"/>
<evidence type="ECO:0000313" key="3">
    <source>
        <dbReference type="Proteomes" id="UP000278143"/>
    </source>
</evidence>
<gene>
    <name evidence="2" type="ORF">SYNPS1DRAFT_26251</name>
</gene>
<protein>
    <submittedName>
        <fullName evidence="2">Uncharacterized protein</fullName>
    </submittedName>
</protein>
<feature type="region of interest" description="Disordered" evidence="1">
    <location>
        <begin position="33"/>
        <end position="79"/>
    </location>
</feature>
<dbReference type="AlphaFoldDB" id="A0A4P9Z6E8"/>
<evidence type="ECO:0000256" key="1">
    <source>
        <dbReference type="SAM" id="MobiDB-lite"/>
    </source>
</evidence>
<organism evidence="2 3">
    <name type="scientific">Syncephalis pseudoplumigaleata</name>
    <dbReference type="NCBI Taxonomy" id="1712513"/>
    <lineage>
        <taxon>Eukaryota</taxon>
        <taxon>Fungi</taxon>
        <taxon>Fungi incertae sedis</taxon>
        <taxon>Zoopagomycota</taxon>
        <taxon>Zoopagomycotina</taxon>
        <taxon>Zoopagomycetes</taxon>
        <taxon>Zoopagales</taxon>
        <taxon>Piptocephalidaceae</taxon>
        <taxon>Syncephalis</taxon>
    </lineage>
</organism>
<feature type="compositionally biased region" description="Low complexity" evidence="1">
    <location>
        <begin position="213"/>
        <end position="225"/>
    </location>
</feature>
<dbReference type="Proteomes" id="UP000278143">
    <property type="component" value="Unassembled WGS sequence"/>
</dbReference>
<dbReference type="EMBL" id="KZ989114">
    <property type="protein sequence ID" value="RKP28165.1"/>
    <property type="molecule type" value="Genomic_DNA"/>
</dbReference>
<accession>A0A4P9Z6E8</accession>
<feature type="compositionally biased region" description="Polar residues" evidence="1">
    <location>
        <begin position="70"/>
        <end position="79"/>
    </location>
</feature>
<keyword evidence="3" id="KW-1185">Reference proteome</keyword>
<proteinExistence type="predicted"/>
<name>A0A4P9Z6E8_9FUNG</name>
<feature type="region of interest" description="Disordered" evidence="1">
    <location>
        <begin position="213"/>
        <end position="237"/>
    </location>
</feature>
<evidence type="ECO:0000313" key="2">
    <source>
        <dbReference type="EMBL" id="RKP28165.1"/>
    </source>
</evidence>
<sequence length="360" mass="41211">MQRFDRENTDEGHLRQQLQQLQLQMRTLEARLQSYSENEEATRRQQQRQRGDQRHHLLNTPLEDSATYRKPQTQAASYAPQTEYRTAHQHPFLGINVYANGQQPANHRDNEDEVEGEWWRSDIADIHWTRQSLTPFDSDGGEDEMLPATAAAAAAAAATGQVHPPYTTMRHGDYEARKEHDASITTDNASTYSYGVERVLVWMEHALDKYYEQQEQQQQQQQQRQQPKHKQYGATATREEHQYAFMDTVLASNGKHRRPHRQAAAAAAAVVASLPDTRIDDAYSTFGTHRSHQARPSQGRERARGLPTVDELLYPPPTPARKPLPHPYEMLAYPAASSSTPLAHATRSYRPQRTYKPARL</sequence>
<reference evidence="3" key="1">
    <citation type="journal article" date="2018" name="Nat. Microbiol.">
        <title>Leveraging single-cell genomics to expand the fungal tree of life.</title>
        <authorList>
            <person name="Ahrendt S.R."/>
            <person name="Quandt C.A."/>
            <person name="Ciobanu D."/>
            <person name="Clum A."/>
            <person name="Salamov A."/>
            <person name="Andreopoulos B."/>
            <person name="Cheng J.F."/>
            <person name="Woyke T."/>
            <person name="Pelin A."/>
            <person name="Henrissat B."/>
            <person name="Reynolds N.K."/>
            <person name="Benny G.L."/>
            <person name="Smith M.E."/>
            <person name="James T.Y."/>
            <person name="Grigoriev I.V."/>
        </authorList>
    </citation>
    <scope>NUCLEOTIDE SEQUENCE [LARGE SCALE GENOMIC DNA]</scope>
    <source>
        <strain evidence="3">Benny S71-1</strain>
    </source>
</reference>
<feature type="region of interest" description="Disordered" evidence="1">
    <location>
        <begin position="334"/>
        <end position="360"/>
    </location>
</feature>